<feature type="region of interest" description="Disordered" evidence="6">
    <location>
        <begin position="101"/>
        <end position="143"/>
    </location>
</feature>
<evidence type="ECO:0000256" key="6">
    <source>
        <dbReference type="SAM" id="MobiDB-lite"/>
    </source>
</evidence>
<dbReference type="InterPro" id="IPR033489">
    <property type="entry name" value="RBBP6"/>
</dbReference>
<evidence type="ECO:0000259" key="7">
    <source>
        <dbReference type="PROSITE" id="PS51282"/>
    </source>
</evidence>
<sequence>MASSVFYKFNSRRDESRVTFDGTGISVFDLKRDIILANNMGKANDFDLYIYDSTSKQEYKDDSEIIPRSSYVIVKRLPASRPGKGKASMYIAGAGNVVPTSEPVSRNGSTWHKGALSKRFDGKDEAPQRLPTAPTASPPVASSVTKGDEAAAMAAMFQAQTANWEETQEKMSQLVSPRGVPSLNVFTTMLEGRGFLVVANLIRRTSLIKCQTDLCLPVMSAIAVVRKVGHWIKDCPTNNDREYDNKPRIKRTTGIPRSMLKAVENPVGAQIGQGVMVTPEGGYVVAQPDIASWHKQVSRTKALTAADVRERVPTDASLVCPIDNKLFRDAVKTPCCGTIYCEECIQTHLLERDFICPNCAKKITSLDELFADKPMRTIITDYIEKAIEKSKTEVEEETGPTTDDSAQQEEPNLEQDFYSDQQPGADVNMQEMLVNSIPQLQAQISQISVMLQNSSLPMQVRATTEMQYQQLQMQLQQAQTFSAALASLQQQQQLQQQVQNANGAAYNNMAAAWSNPFVNQQPAGQESAYQRLPVNNRRRNVKRERPSDFLEVGGESDNKVARYWE</sequence>
<keyword evidence="2" id="KW-0479">Metal-binding</keyword>
<keyword evidence="10" id="KW-1185">Reference proteome</keyword>
<dbReference type="InterPro" id="IPR013083">
    <property type="entry name" value="Znf_RING/FYVE/PHD"/>
</dbReference>
<dbReference type="OrthoDB" id="106784at2759"/>
<feature type="compositionally biased region" description="Polar residues" evidence="6">
    <location>
        <begin position="399"/>
        <end position="410"/>
    </location>
</feature>
<evidence type="ECO:0000256" key="2">
    <source>
        <dbReference type="ARBA" id="ARBA00022723"/>
    </source>
</evidence>
<dbReference type="InterPro" id="IPR003613">
    <property type="entry name" value="Ubox_domain"/>
</dbReference>
<organism evidence="9 10">
    <name type="scientific">Armillaria ostoyae</name>
    <name type="common">Armillaria root rot fungus</name>
    <dbReference type="NCBI Taxonomy" id="47428"/>
    <lineage>
        <taxon>Eukaryota</taxon>
        <taxon>Fungi</taxon>
        <taxon>Dikarya</taxon>
        <taxon>Basidiomycota</taxon>
        <taxon>Agaricomycotina</taxon>
        <taxon>Agaricomycetes</taxon>
        <taxon>Agaricomycetidae</taxon>
        <taxon>Agaricales</taxon>
        <taxon>Marasmiineae</taxon>
        <taxon>Physalacriaceae</taxon>
        <taxon>Armillaria</taxon>
    </lineage>
</organism>
<feature type="compositionally biased region" description="Low complexity" evidence="6">
    <location>
        <begin position="131"/>
        <end position="143"/>
    </location>
</feature>
<accession>A0A284R518</accession>
<dbReference type="GO" id="GO:0016567">
    <property type="term" value="P:protein ubiquitination"/>
    <property type="evidence" value="ECO:0007669"/>
    <property type="project" value="InterPro"/>
</dbReference>
<evidence type="ECO:0000256" key="4">
    <source>
        <dbReference type="ARBA" id="ARBA00022833"/>
    </source>
</evidence>
<dbReference type="CDD" id="cd16620">
    <property type="entry name" value="vRING-HC-C4C4_RBBP6"/>
    <property type="match status" value="1"/>
</dbReference>
<gene>
    <name evidence="9" type="ORF">ARMOST_07161</name>
</gene>
<dbReference type="Gene3D" id="4.10.60.10">
    <property type="entry name" value="Zinc finger, CCHC-type"/>
    <property type="match status" value="1"/>
</dbReference>
<keyword evidence="5" id="KW-0539">Nucleus</keyword>
<dbReference type="GO" id="GO:0008270">
    <property type="term" value="F:zinc ion binding"/>
    <property type="evidence" value="ECO:0007669"/>
    <property type="project" value="UniProtKB-KW"/>
</dbReference>
<protein>
    <submittedName>
        <fullName evidence="9">Related to MPE1-subunit of CPF involved 3' end formation of mRNA</fullName>
    </submittedName>
</protein>
<proteinExistence type="predicted"/>
<dbReference type="STRING" id="47428.A0A284R518"/>
<dbReference type="PANTHER" id="PTHR15439">
    <property type="entry name" value="RETINOBLASTOMA-BINDING PROTEIN 6"/>
    <property type="match status" value="1"/>
</dbReference>
<feature type="compositionally biased region" description="Polar residues" evidence="6">
    <location>
        <begin position="101"/>
        <end position="110"/>
    </location>
</feature>
<evidence type="ECO:0000256" key="1">
    <source>
        <dbReference type="ARBA" id="ARBA00004123"/>
    </source>
</evidence>
<dbReference type="PANTHER" id="PTHR15439:SF0">
    <property type="entry name" value="CELL DIVISION CYCLE AND APOPTOSIS REGULATOR PROTEIN 1-RELATED"/>
    <property type="match status" value="1"/>
</dbReference>
<keyword evidence="3" id="KW-0863">Zinc-finger</keyword>
<feature type="region of interest" description="Disordered" evidence="6">
    <location>
        <begin position="522"/>
        <end position="553"/>
    </location>
</feature>
<dbReference type="GO" id="GO:0005634">
    <property type="term" value="C:nucleus"/>
    <property type="evidence" value="ECO:0007669"/>
    <property type="project" value="UniProtKB-SubCell"/>
</dbReference>
<dbReference type="PROSITE" id="PS51282">
    <property type="entry name" value="DWNN"/>
    <property type="match status" value="1"/>
</dbReference>
<feature type="region of interest" description="Disordered" evidence="6">
    <location>
        <begin position="390"/>
        <end position="411"/>
    </location>
</feature>
<evidence type="ECO:0000313" key="9">
    <source>
        <dbReference type="EMBL" id="SJL03804.1"/>
    </source>
</evidence>
<feature type="compositionally biased region" description="Basic and acidic residues" evidence="6">
    <location>
        <begin position="118"/>
        <end position="127"/>
    </location>
</feature>
<reference evidence="10" key="1">
    <citation type="journal article" date="2017" name="Nat. Ecol. Evol.">
        <title>Genome expansion and lineage-specific genetic innovations in the forest pathogenic fungi Armillaria.</title>
        <authorList>
            <person name="Sipos G."/>
            <person name="Prasanna A.N."/>
            <person name="Walter M.C."/>
            <person name="O'Connor E."/>
            <person name="Balint B."/>
            <person name="Krizsan K."/>
            <person name="Kiss B."/>
            <person name="Hess J."/>
            <person name="Varga T."/>
            <person name="Slot J."/>
            <person name="Riley R."/>
            <person name="Boka B."/>
            <person name="Rigling D."/>
            <person name="Barry K."/>
            <person name="Lee J."/>
            <person name="Mihaltcheva S."/>
            <person name="LaButti K."/>
            <person name="Lipzen A."/>
            <person name="Waldron R."/>
            <person name="Moloney N.M."/>
            <person name="Sperisen C."/>
            <person name="Kredics L."/>
            <person name="Vagvoelgyi C."/>
            <person name="Patrignani A."/>
            <person name="Fitzpatrick D."/>
            <person name="Nagy I."/>
            <person name="Doyle S."/>
            <person name="Anderson J.B."/>
            <person name="Grigoriev I.V."/>
            <person name="Gueldener U."/>
            <person name="Muensterkoetter M."/>
            <person name="Nagy L.G."/>
        </authorList>
    </citation>
    <scope>NUCLEOTIDE SEQUENCE [LARGE SCALE GENOMIC DNA]</scope>
    <source>
        <strain evidence="10">C18/9</strain>
    </source>
</reference>
<dbReference type="GO" id="GO:0006511">
    <property type="term" value="P:ubiquitin-dependent protein catabolic process"/>
    <property type="evidence" value="ECO:0007669"/>
    <property type="project" value="TreeGrafter"/>
</dbReference>
<comment type="subcellular location">
    <subcellularLocation>
        <location evidence="1">Nucleus</location>
    </subcellularLocation>
</comment>
<evidence type="ECO:0000256" key="5">
    <source>
        <dbReference type="ARBA" id="ARBA00023242"/>
    </source>
</evidence>
<dbReference type="OMA" id="NVPDHEP"/>
<feature type="domain" description="DWNN" evidence="7">
    <location>
        <begin position="5"/>
        <end position="78"/>
    </location>
</feature>
<dbReference type="AlphaFoldDB" id="A0A284R518"/>
<dbReference type="EMBL" id="FUEG01000004">
    <property type="protein sequence ID" value="SJL03804.1"/>
    <property type="molecule type" value="Genomic_DNA"/>
</dbReference>
<name>A0A284R518_ARMOS</name>
<keyword evidence="4" id="KW-0862">Zinc</keyword>
<evidence type="ECO:0000256" key="3">
    <source>
        <dbReference type="ARBA" id="ARBA00022771"/>
    </source>
</evidence>
<dbReference type="SUPFAM" id="SSF57850">
    <property type="entry name" value="RING/U-box"/>
    <property type="match status" value="1"/>
</dbReference>
<dbReference type="InterPro" id="IPR014891">
    <property type="entry name" value="DWNN_domain"/>
</dbReference>
<dbReference type="PROSITE" id="PS51698">
    <property type="entry name" value="U_BOX"/>
    <property type="match status" value="1"/>
</dbReference>
<dbReference type="Pfam" id="PF08783">
    <property type="entry name" value="DWNN"/>
    <property type="match status" value="1"/>
</dbReference>
<dbReference type="Gene3D" id="3.10.20.90">
    <property type="entry name" value="Phosphatidylinositol 3-kinase Catalytic Subunit, Chain A, domain 1"/>
    <property type="match status" value="1"/>
</dbReference>
<dbReference type="Gene3D" id="3.30.40.10">
    <property type="entry name" value="Zinc/RING finger domain, C3HC4 (zinc finger)"/>
    <property type="match status" value="1"/>
</dbReference>
<dbReference type="SMART" id="SM01180">
    <property type="entry name" value="DWNN"/>
    <property type="match status" value="1"/>
</dbReference>
<evidence type="ECO:0000313" key="10">
    <source>
        <dbReference type="Proteomes" id="UP000219338"/>
    </source>
</evidence>
<feature type="domain" description="U-box" evidence="8">
    <location>
        <begin position="313"/>
        <end position="389"/>
    </location>
</feature>
<dbReference type="GO" id="GO:0006397">
    <property type="term" value="P:mRNA processing"/>
    <property type="evidence" value="ECO:0007669"/>
    <property type="project" value="InterPro"/>
</dbReference>
<dbReference type="GO" id="GO:0061630">
    <property type="term" value="F:ubiquitin protein ligase activity"/>
    <property type="evidence" value="ECO:0007669"/>
    <property type="project" value="InterPro"/>
</dbReference>
<dbReference type="Proteomes" id="UP000219338">
    <property type="component" value="Unassembled WGS sequence"/>
</dbReference>
<evidence type="ECO:0000259" key="8">
    <source>
        <dbReference type="PROSITE" id="PS51698"/>
    </source>
</evidence>